<reference evidence="1" key="1">
    <citation type="submission" date="2021-05" db="EMBL/GenBank/DDBJ databases">
        <title>Complete genome sequence of the cellulolytic planctomycete Telmatocola sphagniphila SP2T and characterization of the first cellulase from planctomycetes.</title>
        <authorList>
            <person name="Rakitin A.L."/>
            <person name="Beletsky A.V."/>
            <person name="Naumoff D.G."/>
            <person name="Kulichevskaya I.S."/>
            <person name="Mardanov A.V."/>
            <person name="Ravin N.V."/>
            <person name="Dedysh S.N."/>
        </authorList>
    </citation>
    <scope>NUCLEOTIDE SEQUENCE</scope>
    <source>
        <strain evidence="1">SP2T</strain>
    </source>
</reference>
<keyword evidence="2" id="KW-1185">Reference proteome</keyword>
<dbReference type="RefSeq" id="WP_213499927.1">
    <property type="nucleotide sequence ID" value="NZ_CP074694.1"/>
</dbReference>
<dbReference type="AlphaFoldDB" id="A0A8E6BAC2"/>
<proteinExistence type="predicted"/>
<evidence type="ECO:0000313" key="1">
    <source>
        <dbReference type="EMBL" id="QVL34693.1"/>
    </source>
</evidence>
<dbReference type="EMBL" id="CP074694">
    <property type="protein sequence ID" value="QVL34693.1"/>
    <property type="molecule type" value="Genomic_DNA"/>
</dbReference>
<accession>A0A8E6BAC2</accession>
<evidence type="ECO:0000313" key="2">
    <source>
        <dbReference type="Proteomes" id="UP000676194"/>
    </source>
</evidence>
<dbReference type="Proteomes" id="UP000676194">
    <property type="component" value="Chromosome"/>
</dbReference>
<gene>
    <name evidence="1" type="ORF">KIH39_12520</name>
</gene>
<dbReference type="KEGG" id="tsph:KIH39_12520"/>
<organism evidence="1 2">
    <name type="scientific">Telmatocola sphagniphila</name>
    <dbReference type="NCBI Taxonomy" id="1123043"/>
    <lineage>
        <taxon>Bacteria</taxon>
        <taxon>Pseudomonadati</taxon>
        <taxon>Planctomycetota</taxon>
        <taxon>Planctomycetia</taxon>
        <taxon>Gemmatales</taxon>
        <taxon>Gemmataceae</taxon>
    </lineage>
</organism>
<sequence length="191" mass="21751">MLNSILPDETMTVGANSPEKPAAVPYFHGTLATLWSPRLFYRVFVLPGELMFFFLGSTRDVSKSQAPTMGGLRNGSSYRTKENLPIFDVPSEAALQETLAKNKNHFRVPQSELQFAKIDRPLRWTSWIRRLSSHPGTLHIQHPVAGSQILCFNSIDDMRVAIIGLPMLVSDQISIQVVWNKRKRKYERKRV</sequence>
<protein>
    <submittedName>
        <fullName evidence="1">Uncharacterized protein</fullName>
    </submittedName>
</protein>
<name>A0A8E6BAC2_9BACT</name>